<feature type="domain" description="Glycosyl hydrolases family 2 sugar binding" evidence="6">
    <location>
        <begin position="92"/>
        <end position="188"/>
    </location>
</feature>
<dbReference type="PANTHER" id="PTHR42732">
    <property type="entry name" value="BETA-GALACTOSIDASE"/>
    <property type="match status" value="1"/>
</dbReference>
<proteinExistence type="inferred from homology"/>
<evidence type="ECO:0000259" key="8">
    <source>
        <dbReference type="Pfam" id="PF18565"/>
    </source>
</evidence>
<keyword evidence="2 9" id="KW-0378">Hydrolase</keyword>
<dbReference type="Pfam" id="PF02836">
    <property type="entry name" value="Glyco_hydro_2_C"/>
    <property type="match status" value="1"/>
</dbReference>
<feature type="domain" description="Glycoside hydrolase family 2 catalytic" evidence="5">
    <location>
        <begin position="310"/>
        <end position="539"/>
    </location>
</feature>
<keyword evidence="3" id="KW-0326">Glycosidase</keyword>
<evidence type="ECO:0000259" key="6">
    <source>
        <dbReference type="Pfam" id="PF02837"/>
    </source>
</evidence>
<dbReference type="InterPro" id="IPR017853">
    <property type="entry name" value="GH"/>
</dbReference>
<dbReference type="Gene3D" id="2.60.120.260">
    <property type="entry name" value="Galactose-binding domain-like"/>
    <property type="match status" value="1"/>
</dbReference>
<dbReference type="EMBL" id="JRLX01000034">
    <property type="protein sequence ID" value="KGO84827.1"/>
    <property type="molecule type" value="Genomic_DNA"/>
</dbReference>
<dbReference type="Pfam" id="PF00703">
    <property type="entry name" value="Glyco_hydro_2"/>
    <property type="match status" value="1"/>
</dbReference>
<dbReference type="RefSeq" id="WP_020215100.1">
    <property type="nucleotide sequence ID" value="NZ_JRLX01000034.1"/>
</dbReference>
<organism evidence="9 10">
    <name type="scientific">Flavobacterium rivuli WB 3.3-2 = DSM 21788</name>
    <dbReference type="NCBI Taxonomy" id="1121895"/>
    <lineage>
        <taxon>Bacteria</taxon>
        <taxon>Pseudomonadati</taxon>
        <taxon>Bacteroidota</taxon>
        <taxon>Flavobacteriia</taxon>
        <taxon>Flavobacteriales</taxon>
        <taxon>Flavobacteriaceae</taxon>
        <taxon>Flavobacterium</taxon>
    </lineage>
</organism>
<evidence type="ECO:0000313" key="10">
    <source>
        <dbReference type="Proteomes" id="UP000030152"/>
    </source>
</evidence>
<evidence type="ECO:0000259" key="5">
    <source>
        <dbReference type="Pfam" id="PF02836"/>
    </source>
</evidence>
<feature type="domain" description="DUF4982" evidence="7">
    <location>
        <begin position="649"/>
        <end position="707"/>
    </location>
</feature>
<dbReference type="PRINTS" id="PR00132">
    <property type="entry name" value="GLHYDRLASE2"/>
</dbReference>
<dbReference type="PROSITE" id="PS00608">
    <property type="entry name" value="GLYCOSYL_HYDROL_F2_2"/>
    <property type="match status" value="1"/>
</dbReference>
<dbReference type="Pfam" id="PF18565">
    <property type="entry name" value="Glyco_hydro2_C5"/>
    <property type="match status" value="1"/>
</dbReference>
<comment type="caution">
    <text evidence="9">The sequence shown here is derived from an EMBL/GenBank/DDBJ whole genome shotgun (WGS) entry which is preliminary data.</text>
</comment>
<name>A0A0A2LWT2_9FLAO</name>
<evidence type="ECO:0000259" key="7">
    <source>
        <dbReference type="Pfam" id="PF16355"/>
    </source>
</evidence>
<dbReference type="InterPro" id="IPR006104">
    <property type="entry name" value="Glyco_hydro_2_N"/>
</dbReference>
<dbReference type="InterPro" id="IPR036156">
    <property type="entry name" value="Beta-gal/glucu_dom_sf"/>
</dbReference>
<dbReference type="GO" id="GO:0004553">
    <property type="term" value="F:hydrolase activity, hydrolyzing O-glycosyl compounds"/>
    <property type="evidence" value="ECO:0007669"/>
    <property type="project" value="InterPro"/>
</dbReference>
<dbReference type="Pfam" id="PF16355">
    <property type="entry name" value="DUF4982"/>
    <property type="match status" value="1"/>
</dbReference>
<dbReference type="PANTHER" id="PTHR42732:SF1">
    <property type="entry name" value="BETA-MANNOSIDASE"/>
    <property type="match status" value="1"/>
</dbReference>
<dbReference type="InterPro" id="IPR013783">
    <property type="entry name" value="Ig-like_fold"/>
</dbReference>
<dbReference type="Pfam" id="PF02837">
    <property type="entry name" value="Glyco_hydro_2_N"/>
    <property type="match status" value="1"/>
</dbReference>
<comment type="similarity">
    <text evidence="1">Belongs to the glycosyl hydrolase 2 family.</text>
</comment>
<accession>A0A0A2LWT2</accession>
<dbReference type="InterPro" id="IPR051913">
    <property type="entry name" value="GH2_Domain-Containing"/>
</dbReference>
<dbReference type="SUPFAM" id="SSF49303">
    <property type="entry name" value="beta-Galactosidase/glucuronidase domain"/>
    <property type="match status" value="1"/>
</dbReference>
<dbReference type="STRING" id="1121895.GCA_000378485_03922"/>
<dbReference type="eggNOG" id="COG3250">
    <property type="taxonomic scope" value="Bacteria"/>
</dbReference>
<dbReference type="InterPro" id="IPR008979">
    <property type="entry name" value="Galactose-bd-like_sf"/>
</dbReference>
<evidence type="ECO:0000313" key="9">
    <source>
        <dbReference type="EMBL" id="KGO84827.1"/>
    </source>
</evidence>
<dbReference type="GO" id="GO:0005975">
    <property type="term" value="P:carbohydrate metabolic process"/>
    <property type="evidence" value="ECO:0007669"/>
    <property type="project" value="InterPro"/>
</dbReference>
<dbReference type="InterPro" id="IPR032311">
    <property type="entry name" value="DUF4982"/>
</dbReference>
<evidence type="ECO:0000256" key="1">
    <source>
        <dbReference type="ARBA" id="ARBA00007401"/>
    </source>
</evidence>
<feature type="domain" description="Glycoside hydrolase family 2 immunoglobulin-like beta-sandwich" evidence="4">
    <location>
        <begin position="198"/>
        <end position="302"/>
    </location>
</feature>
<feature type="domain" description="Glycoside hydrolase family 2" evidence="8">
    <location>
        <begin position="721"/>
        <end position="822"/>
    </location>
</feature>
<dbReference type="SUPFAM" id="SSF51445">
    <property type="entry name" value="(Trans)glycosidases"/>
    <property type="match status" value="1"/>
</dbReference>
<dbReference type="SUPFAM" id="SSF49785">
    <property type="entry name" value="Galactose-binding domain-like"/>
    <property type="match status" value="1"/>
</dbReference>
<dbReference type="InterPro" id="IPR006102">
    <property type="entry name" value="Ig-like_GH2"/>
</dbReference>
<dbReference type="Gene3D" id="2.60.40.10">
    <property type="entry name" value="Immunoglobulins"/>
    <property type="match status" value="3"/>
</dbReference>
<dbReference type="InterPro" id="IPR006101">
    <property type="entry name" value="Glyco_hydro_2"/>
</dbReference>
<reference evidence="9 10" key="1">
    <citation type="submission" date="2013-09" db="EMBL/GenBank/DDBJ databases">
        <authorList>
            <person name="Zeng Z."/>
            <person name="Chen C."/>
        </authorList>
    </citation>
    <scope>NUCLEOTIDE SEQUENCE [LARGE SCALE GENOMIC DNA]</scope>
    <source>
        <strain evidence="9 10">WB 3.3-2</strain>
    </source>
</reference>
<dbReference type="Proteomes" id="UP000030152">
    <property type="component" value="Unassembled WGS sequence"/>
</dbReference>
<gene>
    <name evidence="9" type="ORF">Q765_19415</name>
</gene>
<dbReference type="OrthoDB" id="9801077at2"/>
<protein>
    <submittedName>
        <fullName evidence="9">Glycoside hydrolase</fullName>
    </submittedName>
</protein>
<dbReference type="AlphaFoldDB" id="A0A0A2LWT2"/>
<evidence type="ECO:0000256" key="3">
    <source>
        <dbReference type="ARBA" id="ARBA00023295"/>
    </source>
</evidence>
<dbReference type="InterPro" id="IPR023232">
    <property type="entry name" value="Glyco_hydro_2_AS"/>
</dbReference>
<dbReference type="InterPro" id="IPR006103">
    <property type="entry name" value="Glyco_hydro_2_cat"/>
</dbReference>
<evidence type="ECO:0000256" key="2">
    <source>
        <dbReference type="ARBA" id="ARBA00022801"/>
    </source>
</evidence>
<keyword evidence="10" id="KW-1185">Reference proteome</keyword>
<sequence length="828" mass="92198">MTQHYTTQIIKTLAAFSLFTFIACGTKDSKALAERKTSFNSGWKFHLNDSIKDRDTIGTATQWRTLNLPHDWSIEGNFDEKSPAGVGGGALNGGLGWYKKTFTVKAQDSTKLTTILFDGIYRNSEVWINGHYLGKRPNGYISFRYNLTPYLNYGDKQNEIIVKANNSKQPNSRWYSGSGIYRNVWLETTGKVHVKADGTYITTPVANTTKANLKLQTIVKNEFAAEKSAEITTTIYKGDKEITAVTKELKLPANAEQTISQETGIENPELWSVEKPELYKAVTEVKVDGDILDTYETPFGIRTFKFDATKGFILNGKHVKIKGVCLHHDLGALGSAFNTRAMERELEIMKEMGVNGIRTTHNPPAPELLDLCDKMGFIVMDESFDMWKQAKNPDDYSKDWDKWHVTDLQDQLYRDRNHPSIFIWSIGNEIPEQWNEQGAKIGKELAAIVKAIDTTRPITAAMNPPIVVNNNVTTQFDNAAAQPNALAASGALDLIGYNYAHQTYTQHQKNFPNIPFIATETTSALATRGYYDANSDTIKQWPVRWDIPFNEGNPGNTVSAYDQVQTPWGSTHEATWKVIKKHDYLSGMYIWTGFDYIGEPTPYGWPSISSYFGIADLAGFPKDVYYMYQSEWTNKPVLHIFPHWNWKAGQNVDVWAYYNNADEVELYLNGKSLGKKSKQGDDLHIIWKVPYEPGTLKAISRKNGKTVLEKEIKTAGAPAALKATADRATIKADGNDLSFVTVDITDAKGVFAATANNEITFTLKGNGKIVGVCSGDPVSHESYKGNKHTALNGKCLVIIQAGDKADNLELAASAAGLKNSVIQIKTAN</sequence>
<evidence type="ECO:0000259" key="4">
    <source>
        <dbReference type="Pfam" id="PF00703"/>
    </source>
</evidence>
<dbReference type="InterPro" id="IPR040605">
    <property type="entry name" value="Glyco_hydro2_dom5"/>
</dbReference>
<dbReference type="Gene3D" id="3.20.20.80">
    <property type="entry name" value="Glycosidases"/>
    <property type="match status" value="1"/>
</dbReference>